<comment type="caution">
    <text evidence="4">The sequence shown here is derived from an EMBL/GenBank/DDBJ whole genome shotgun (WGS) entry which is preliminary data.</text>
</comment>
<dbReference type="RefSeq" id="WP_123229544.1">
    <property type="nucleotide sequence ID" value="NZ_RJSE01000009.1"/>
</dbReference>
<accession>A0A3N0CC17</accession>
<keyword evidence="1" id="KW-0732">Signal</keyword>
<dbReference type="InterPro" id="IPR001460">
    <property type="entry name" value="PCN-bd_Tpept"/>
</dbReference>
<gene>
    <name evidence="4" type="ORF">EFK50_21105</name>
</gene>
<dbReference type="GO" id="GO:0071972">
    <property type="term" value="F:peptidoglycan L,D-transpeptidase activity"/>
    <property type="evidence" value="ECO:0007669"/>
    <property type="project" value="TreeGrafter"/>
</dbReference>
<dbReference type="GO" id="GO:0071555">
    <property type="term" value="P:cell wall organization"/>
    <property type="evidence" value="ECO:0007669"/>
    <property type="project" value="TreeGrafter"/>
</dbReference>
<name>A0A3N0CC17_9ACTN</name>
<feature type="domain" description="Penicillin-binding protein transpeptidase" evidence="2">
    <location>
        <begin position="161"/>
        <end position="490"/>
    </location>
</feature>
<proteinExistence type="predicted"/>
<dbReference type="PANTHER" id="PTHR30627:SF24">
    <property type="entry name" value="PENICILLIN-BINDING PROTEIN 4B"/>
    <property type="match status" value="1"/>
</dbReference>
<evidence type="ECO:0000259" key="2">
    <source>
        <dbReference type="Pfam" id="PF00905"/>
    </source>
</evidence>
<dbReference type="GO" id="GO:0005886">
    <property type="term" value="C:plasma membrane"/>
    <property type="evidence" value="ECO:0007669"/>
    <property type="project" value="TreeGrafter"/>
</dbReference>
<dbReference type="EMBL" id="RJSE01000009">
    <property type="protein sequence ID" value="RNL60791.1"/>
    <property type="molecule type" value="Genomic_DNA"/>
</dbReference>
<dbReference type="GO" id="GO:0008658">
    <property type="term" value="F:penicillin binding"/>
    <property type="evidence" value="ECO:0007669"/>
    <property type="project" value="InterPro"/>
</dbReference>
<dbReference type="SUPFAM" id="SSF56601">
    <property type="entry name" value="beta-lactamase/transpeptidase-like"/>
    <property type="match status" value="1"/>
</dbReference>
<evidence type="ECO:0000259" key="3">
    <source>
        <dbReference type="Pfam" id="PF21922"/>
    </source>
</evidence>
<organism evidence="4 5">
    <name type="scientific">Nocardioides marmoriginsengisoli</name>
    <dbReference type="NCBI Taxonomy" id="661483"/>
    <lineage>
        <taxon>Bacteria</taxon>
        <taxon>Bacillati</taxon>
        <taxon>Actinomycetota</taxon>
        <taxon>Actinomycetes</taxon>
        <taxon>Propionibacteriales</taxon>
        <taxon>Nocardioidaceae</taxon>
        <taxon>Nocardioides</taxon>
    </lineage>
</organism>
<dbReference type="Gene3D" id="3.90.1310.10">
    <property type="entry name" value="Penicillin-binding protein 2a (Domain 2)"/>
    <property type="match status" value="1"/>
</dbReference>
<dbReference type="InterPro" id="IPR012338">
    <property type="entry name" value="Beta-lactam/transpept-like"/>
</dbReference>
<dbReference type="InterPro" id="IPR054120">
    <property type="entry name" value="PBPA_dimer"/>
</dbReference>
<dbReference type="Pfam" id="PF00905">
    <property type="entry name" value="Transpeptidase"/>
    <property type="match status" value="1"/>
</dbReference>
<protein>
    <submittedName>
        <fullName evidence="4">Penicillin-binding protein 2</fullName>
    </submittedName>
</protein>
<feature type="chain" id="PRO_5018291636" evidence="1">
    <location>
        <begin position="24"/>
        <end position="495"/>
    </location>
</feature>
<dbReference type="Pfam" id="PF21922">
    <property type="entry name" value="PBP_dimer_2"/>
    <property type="match status" value="1"/>
</dbReference>
<dbReference type="OrthoDB" id="9766847at2"/>
<evidence type="ECO:0000313" key="4">
    <source>
        <dbReference type="EMBL" id="RNL60791.1"/>
    </source>
</evidence>
<feature type="domain" description="Penicillin binding protein A dimerisation" evidence="3">
    <location>
        <begin position="55"/>
        <end position="136"/>
    </location>
</feature>
<evidence type="ECO:0000256" key="1">
    <source>
        <dbReference type="SAM" id="SignalP"/>
    </source>
</evidence>
<dbReference type="InterPro" id="IPR050515">
    <property type="entry name" value="Beta-lactam/transpept"/>
</dbReference>
<feature type="signal peptide" evidence="1">
    <location>
        <begin position="1"/>
        <end position="23"/>
    </location>
</feature>
<dbReference type="Proteomes" id="UP000267128">
    <property type="component" value="Unassembled WGS sequence"/>
</dbReference>
<dbReference type="AlphaFoldDB" id="A0A3N0CC17"/>
<dbReference type="Gene3D" id="3.40.710.10">
    <property type="entry name" value="DD-peptidase/beta-lactamase superfamily"/>
    <property type="match status" value="1"/>
</dbReference>
<keyword evidence="5" id="KW-1185">Reference proteome</keyword>
<sequence>MNRPIRNLAIACMAMFLALMANATYLQYWQADSLNSLTEHDNNTRVKDATFSEPRGQILVGKKAIALSKKSNDRFKYQRVYPFGAEYAHIAGYFSRSRFGGIESSQNNILTGDAPGLFVNRVIDLLGNQAPQGGNVVLTLNAKAQKAAYEGLKALGNNTRGAVVAIEPATGRILAMVSSPTFNPTRMANHDISISDKAYDRLLADKLIPLNNRAIEERLPPGSTFKLVTAAAALSSGKYNPDTLVPGGASLDLPQTSKDLVNESRGSCGGNKITLTRALEVSCNVAFGAVGLKLGADALREQAEKFGFNKRDFFTDLDDPLTSQATSEFPQDVDAPQTALSAIGQASVTATPLQMAMVAAGIANNGRVMTPYLVDEIRSADLDVIKPIEPKVLTPQAITPSAASKLAEMMVAVVDNGTGRTAQIPGIKVAGKTGTAQSLPSRPPYAWFVSFAPSVNARVAVAVLIQDANVDRDAISGSGLAAPIAKSVMEAVLNP</sequence>
<dbReference type="PANTHER" id="PTHR30627">
    <property type="entry name" value="PEPTIDOGLYCAN D,D-TRANSPEPTIDASE"/>
    <property type="match status" value="1"/>
</dbReference>
<evidence type="ECO:0000313" key="5">
    <source>
        <dbReference type="Proteomes" id="UP000267128"/>
    </source>
</evidence>
<reference evidence="4 5" key="1">
    <citation type="submission" date="2018-11" db="EMBL/GenBank/DDBJ databases">
        <authorList>
            <person name="Li F."/>
        </authorList>
    </citation>
    <scope>NUCLEOTIDE SEQUENCE [LARGE SCALE GENOMIC DNA]</scope>
    <source>
        <strain evidence="4 5">Gsoil 097</strain>
    </source>
</reference>